<name>A0A3A9KFM1_9BACI</name>
<accession>A0A3A9KFM1</accession>
<keyword evidence="1" id="KW-1133">Transmembrane helix</keyword>
<comment type="caution">
    <text evidence="2">The sequence shown here is derived from an EMBL/GenBank/DDBJ whole genome shotgun (WGS) entry which is preliminary data.</text>
</comment>
<organism evidence="2 3">
    <name type="scientific">Salipaludibacillus neizhouensis</name>
    <dbReference type="NCBI Taxonomy" id="885475"/>
    <lineage>
        <taxon>Bacteria</taxon>
        <taxon>Bacillati</taxon>
        <taxon>Bacillota</taxon>
        <taxon>Bacilli</taxon>
        <taxon>Bacillales</taxon>
        <taxon>Bacillaceae</taxon>
    </lineage>
</organism>
<feature type="transmembrane region" description="Helical" evidence="1">
    <location>
        <begin position="33"/>
        <end position="53"/>
    </location>
</feature>
<dbReference type="EMBL" id="PDOE01000007">
    <property type="protein sequence ID" value="RKL66405.1"/>
    <property type="molecule type" value="Genomic_DNA"/>
</dbReference>
<sequence length="170" mass="19283">MAFLSALLMILFVSFDGLIWGVLIGYKRHYFPFFHFILLTAGTALILWAFYHMGIIIEDFIPFELFNKISGAILLILSIYHLIDGEGVFKRALLLKVFIIVNIDNIGFGLSAGYSNLNEYVPIFAGVLFGVLFLVGLYVSYRLPVYKLQQLGELLPFLVLFSMGLFKLLI</sequence>
<gene>
    <name evidence="2" type="ORF">CR203_16065</name>
</gene>
<evidence type="ECO:0000313" key="2">
    <source>
        <dbReference type="EMBL" id="RKL66405.1"/>
    </source>
</evidence>
<protein>
    <recommendedName>
        <fullName evidence="4">Sporulation membrane protein YtaF</fullName>
    </recommendedName>
</protein>
<dbReference type="RefSeq" id="WP_110939189.1">
    <property type="nucleotide sequence ID" value="NZ_KZ614148.1"/>
</dbReference>
<proteinExistence type="predicted"/>
<evidence type="ECO:0000256" key="1">
    <source>
        <dbReference type="SAM" id="Phobius"/>
    </source>
</evidence>
<reference evidence="2 3" key="1">
    <citation type="submission" date="2017-10" db="EMBL/GenBank/DDBJ databases">
        <title>Bacillus sp. nov., a halophilic bacterium isolated from a Keqin Lake.</title>
        <authorList>
            <person name="Wang H."/>
        </authorList>
    </citation>
    <scope>NUCLEOTIDE SEQUENCE [LARGE SCALE GENOMIC DNA]</scope>
    <source>
        <strain evidence="2 3">KCTC 13187</strain>
    </source>
</reference>
<keyword evidence="1" id="KW-0812">Transmembrane</keyword>
<evidence type="ECO:0000313" key="3">
    <source>
        <dbReference type="Proteomes" id="UP000281498"/>
    </source>
</evidence>
<keyword evidence="3" id="KW-1185">Reference proteome</keyword>
<dbReference type="AlphaFoldDB" id="A0A3A9KFM1"/>
<dbReference type="Proteomes" id="UP000281498">
    <property type="component" value="Unassembled WGS sequence"/>
</dbReference>
<dbReference type="OrthoDB" id="2849709at2"/>
<feature type="transmembrane region" description="Helical" evidence="1">
    <location>
        <begin position="95"/>
        <end position="114"/>
    </location>
</feature>
<feature type="transmembrane region" description="Helical" evidence="1">
    <location>
        <begin position="65"/>
        <end position="83"/>
    </location>
</feature>
<feature type="transmembrane region" description="Helical" evidence="1">
    <location>
        <begin position="6"/>
        <end position="26"/>
    </location>
</feature>
<keyword evidence="1" id="KW-0472">Membrane</keyword>
<evidence type="ECO:0008006" key="4">
    <source>
        <dbReference type="Google" id="ProtNLM"/>
    </source>
</evidence>
<feature type="transmembrane region" description="Helical" evidence="1">
    <location>
        <begin position="120"/>
        <end position="139"/>
    </location>
</feature>